<dbReference type="OrthoDB" id="7606762at2759"/>
<organism evidence="1 2">
    <name type="scientific">Melipona quadrifasciata</name>
    <dbReference type="NCBI Taxonomy" id="166423"/>
    <lineage>
        <taxon>Eukaryota</taxon>
        <taxon>Metazoa</taxon>
        <taxon>Ecdysozoa</taxon>
        <taxon>Arthropoda</taxon>
        <taxon>Hexapoda</taxon>
        <taxon>Insecta</taxon>
        <taxon>Pterygota</taxon>
        <taxon>Neoptera</taxon>
        <taxon>Endopterygota</taxon>
        <taxon>Hymenoptera</taxon>
        <taxon>Apocrita</taxon>
        <taxon>Aculeata</taxon>
        <taxon>Apoidea</taxon>
        <taxon>Anthophila</taxon>
        <taxon>Apidae</taxon>
        <taxon>Melipona</taxon>
    </lineage>
</organism>
<gene>
    <name evidence="1" type="ORF">WN51_10542</name>
</gene>
<proteinExistence type="predicted"/>
<evidence type="ECO:0000313" key="1">
    <source>
        <dbReference type="EMBL" id="KOX77753.1"/>
    </source>
</evidence>
<protein>
    <submittedName>
        <fullName evidence="1">Uncharacterized protein</fullName>
    </submittedName>
</protein>
<reference evidence="1 2" key="1">
    <citation type="submission" date="2015-07" db="EMBL/GenBank/DDBJ databases">
        <title>The genome of Melipona quadrifasciata.</title>
        <authorList>
            <person name="Pan H."/>
            <person name="Kapheim K."/>
        </authorList>
    </citation>
    <scope>NUCLEOTIDE SEQUENCE [LARGE SCALE GENOMIC DNA]</scope>
    <source>
        <strain evidence="1">0111107301</strain>
        <tissue evidence="1">Whole body</tissue>
    </source>
</reference>
<name>A0A0M9A7Y3_9HYME</name>
<dbReference type="AlphaFoldDB" id="A0A0M9A7Y3"/>
<accession>A0A0M9A7Y3</accession>
<dbReference type="Proteomes" id="UP000053105">
    <property type="component" value="Unassembled WGS sequence"/>
</dbReference>
<dbReference type="EMBL" id="KQ435728">
    <property type="protein sequence ID" value="KOX77753.1"/>
    <property type="molecule type" value="Genomic_DNA"/>
</dbReference>
<evidence type="ECO:0000313" key="2">
    <source>
        <dbReference type="Proteomes" id="UP000053105"/>
    </source>
</evidence>
<sequence>MERRGIRVNSNNSNFNGVATRNNAATFDRQSHVMDLKRLSSRIICSDNITRQGLNKKPSVPIATITTEDDDEFFNKIKSEIDKNLRSHSKEYYKANINYRSTDLLRKRRPIIDVETQNIIKRFKKDANYINSMQSSNNMNITQFNHIDTDMKENCNVSIDNITSNNNNDVQRKNMFSPNILNISSRIPANKYVFQATSKLHTNVLSSPIDKNEIAILHEEYEKSFFYEMMFLTPPNSIEEDVDL</sequence>
<keyword evidence="2" id="KW-1185">Reference proteome</keyword>